<dbReference type="InterPro" id="IPR026869">
    <property type="entry name" value="EgtC-like"/>
</dbReference>
<dbReference type="EMBL" id="MTEI01000005">
    <property type="protein sequence ID" value="OQW88062.1"/>
    <property type="molecule type" value="Genomic_DNA"/>
</dbReference>
<proteinExistence type="predicted"/>
<gene>
    <name evidence="3" type="ORF">BWK72_09940</name>
</gene>
<evidence type="ECO:0000313" key="3">
    <source>
        <dbReference type="EMBL" id="OQW88062.1"/>
    </source>
</evidence>
<dbReference type="InterPro" id="IPR017932">
    <property type="entry name" value="GATase_2_dom"/>
</dbReference>
<dbReference type="SUPFAM" id="SSF56235">
    <property type="entry name" value="N-terminal nucleophile aminohydrolases (Ntn hydrolases)"/>
    <property type="match status" value="1"/>
</dbReference>
<reference evidence="3 4" key="1">
    <citation type="submission" date="2017-01" db="EMBL/GenBank/DDBJ databases">
        <title>Novel large sulfur bacteria in the metagenomes of groundwater-fed chemosynthetic microbial mats in the Lake Huron basin.</title>
        <authorList>
            <person name="Sharrar A.M."/>
            <person name="Flood B.E."/>
            <person name="Bailey J.V."/>
            <person name="Jones D.S."/>
            <person name="Biddanda B."/>
            <person name="Ruberg S.A."/>
            <person name="Marcus D.N."/>
            <person name="Dick G.J."/>
        </authorList>
    </citation>
    <scope>NUCLEOTIDE SEQUENCE [LARGE SCALE GENOMIC DNA]</scope>
    <source>
        <strain evidence="3">A7</strain>
    </source>
</reference>
<comment type="caution">
    <text evidence="3">The sequence shown here is derived from an EMBL/GenBank/DDBJ whole genome shotgun (WGS) entry which is preliminary data.</text>
</comment>
<name>A0A1W9KU79_9BURK</name>
<keyword evidence="3" id="KW-0808">Transferase</keyword>
<dbReference type="Proteomes" id="UP000192505">
    <property type="component" value="Unassembled WGS sequence"/>
</dbReference>
<sequence length="312" mass="33969">MCQLLGMNSHLPASLTLSFTGFAQRGGGTGHHGDGWGIAFFESDDSTPGKGVRHFVDKRSAATSPIAQMLKNYPIKSHNVVAHVRKATIGQVTLENTHPFVRELWGRYWVFAHNGDLKNFAPHLHGHFKPVGNTDSELAFCWLMQELAKSHADLPAVDELTRTLQELVPQISRHGTFNFLLSNGQALWAHATTHLCYVLRAHPFNQVHLKDDDVTVNLAQFNSPEDRLAIIVTEPLTTDEDWTPFAPGELNVFVDGTLAHCSCQCAAPPRPAPITDPLGHVPVVPAGPAPRCVQVCAASSACMNTVATSNPV</sequence>
<keyword evidence="1 3" id="KW-0315">Glutamine amidotransferase</keyword>
<dbReference type="Pfam" id="PF13230">
    <property type="entry name" value="GATase_4"/>
    <property type="match status" value="1"/>
</dbReference>
<dbReference type="CDD" id="cd01908">
    <property type="entry name" value="YafJ"/>
    <property type="match status" value="1"/>
</dbReference>
<evidence type="ECO:0000259" key="2">
    <source>
        <dbReference type="PROSITE" id="PS51278"/>
    </source>
</evidence>
<dbReference type="AlphaFoldDB" id="A0A1W9KU79"/>
<dbReference type="PANTHER" id="PTHR42824:SF1">
    <property type="entry name" value="GLUTAMINE AMIDOTRANSFERASE YAFJ-RELATED"/>
    <property type="match status" value="1"/>
</dbReference>
<evidence type="ECO:0000256" key="1">
    <source>
        <dbReference type="ARBA" id="ARBA00022962"/>
    </source>
</evidence>
<dbReference type="PANTHER" id="PTHR42824">
    <property type="entry name" value="GLUTAMINE AMIDOTRANSFERASE"/>
    <property type="match status" value="1"/>
</dbReference>
<dbReference type="InterPro" id="IPR029055">
    <property type="entry name" value="Ntn_hydrolases_N"/>
</dbReference>
<dbReference type="GO" id="GO:0016740">
    <property type="term" value="F:transferase activity"/>
    <property type="evidence" value="ECO:0007669"/>
    <property type="project" value="UniProtKB-KW"/>
</dbReference>
<dbReference type="Gene3D" id="3.60.20.10">
    <property type="entry name" value="Glutamine Phosphoribosylpyrophosphate, subunit 1, domain 1"/>
    <property type="match status" value="1"/>
</dbReference>
<accession>A0A1W9KU79</accession>
<dbReference type="PROSITE" id="PS51278">
    <property type="entry name" value="GATASE_TYPE_2"/>
    <property type="match status" value="1"/>
</dbReference>
<feature type="domain" description="Glutamine amidotransferase type-2" evidence="2">
    <location>
        <begin position="2"/>
        <end position="256"/>
    </location>
</feature>
<organism evidence="3 4">
    <name type="scientific">Rhodoferax ferrireducens</name>
    <dbReference type="NCBI Taxonomy" id="192843"/>
    <lineage>
        <taxon>Bacteria</taxon>
        <taxon>Pseudomonadati</taxon>
        <taxon>Pseudomonadota</taxon>
        <taxon>Betaproteobacteria</taxon>
        <taxon>Burkholderiales</taxon>
        <taxon>Comamonadaceae</taxon>
        <taxon>Rhodoferax</taxon>
    </lineage>
</organism>
<evidence type="ECO:0000313" key="4">
    <source>
        <dbReference type="Proteomes" id="UP000192505"/>
    </source>
</evidence>
<protein>
    <submittedName>
        <fullName evidence="3">Class II glutamine amidotransferase</fullName>
    </submittedName>
</protein>